<evidence type="ECO:0000313" key="2">
    <source>
        <dbReference type="EMBL" id="SCA83687.1"/>
    </source>
</evidence>
<dbReference type="Proteomes" id="UP000220605">
    <property type="component" value="Chromosome 7"/>
</dbReference>
<dbReference type="VEuPathDB" id="PlasmoDB:PVP01_0738900"/>
<evidence type="ECO:0000313" key="5">
    <source>
        <dbReference type="Proteomes" id="UP000220605"/>
    </source>
</evidence>
<evidence type="ECO:0008006" key="6">
    <source>
        <dbReference type="Google" id="ProtNLM"/>
    </source>
</evidence>
<dbReference type="VEuPathDB" id="PlasmoDB:PVW1_060032600"/>
<feature type="transmembrane region" description="Helical" evidence="1">
    <location>
        <begin position="158"/>
        <end position="175"/>
    </location>
</feature>
<keyword evidence="1" id="KW-1133">Transmembrane helix</keyword>
<gene>
    <name evidence="3" type="ORF">PVP01_0738900</name>
    <name evidence="2" type="ORF">PVT01_000087300</name>
</gene>
<dbReference type="EMBL" id="FLYH01000299">
    <property type="protein sequence ID" value="SCA83687.1"/>
    <property type="molecule type" value="Genomic_DNA"/>
</dbReference>
<name>A0A1G4EAP8_PLAVI</name>
<proteinExistence type="predicted"/>
<dbReference type="Proteomes" id="UP000196402">
    <property type="component" value="Unassembled WGS sequence"/>
</dbReference>
<dbReference type="OrthoDB" id="10380844at2759"/>
<dbReference type="VEuPathDB" id="PlasmoDB:PVPAM_040038300"/>
<keyword evidence="1" id="KW-0812">Transmembrane</keyword>
<evidence type="ECO:0000313" key="4">
    <source>
        <dbReference type="Proteomes" id="UP000196402"/>
    </source>
</evidence>
<protein>
    <recommendedName>
        <fullName evidence="6">Variable surface protein Vir35</fullName>
    </recommendedName>
</protein>
<keyword evidence="1" id="KW-0472">Membrane</keyword>
<feature type="transmembrane region" description="Helical" evidence="1">
    <location>
        <begin position="224"/>
        <end position="246"/>
    </location>
</feature>
<sequence>MENINFPLLLKIFAFIFLTWIYNPHNGVDTFGNLIEKKHKNEGYLNEFFKRVLAKRETQRELNHSSTKAKFPYDTGNKTVKNNEDNNSLYACLNRKGLDNLDSYRKSYKYRHSKKKGLAKLDCYFEKKAFDKFSNIDNLAKKLQYDKNSIIKKIFTKYFIRFFLLALLPFLGLIYPNMLHGNEAKERLFRWCGITHSQEYSSTNPCPKGGYYHFSTDIINGIGYVNFIISYILLVLVISVIIYTFIKAIKYEKIKLGKGKMTAKEYYNFCKDNF</sequence>
<reference evidence="4 5" key="1">
    <citation type="submission" date="2016-07" db="EMBL/GenBank/DDBJ databases">
        <authorList>
            <consortium name="Pathogen Informatics"/>
        </authorList>
    </citation>
    <scope>NUCLEOTIDE SEQUENCE [LARGE SCALE GENOMIC DNA]</scope>
</reference>
<accession>A0A1G4EAP8</accession>
<dbReference type="Pfam" id="PF12420">
    <property type="entry name" value="DUF3671"/>
    <property type="match status" value="1"/>
</dbReference>
<evidence type="ECO:0000313" key="3">
    <source>
        <dbReference type="EMBL" id="VUZ95045.1"/>
    </source>
</evidence>
<organism evidence="2 4">
    <name type="scientific">Plasmodium vivax</name>
    <name type="common">malaria parasite P. vivax</name>
    <dbReference type="NCBI Taxonomy" id="5855"/>
    <lineage>
        <taxon>Eukaryota</taxon>
        <taxon>Sar</taxon>
        <taxon>Alveolata</taxon>
        <taxon>Apicomplexa</taxon>
        <taxon>Aconoidasida</taxon>
        <taxon>Haemosporida</taxon>
        <taxon>Plasmodiidae</taxon>
        <taxon>Plasmodium</taxon>
        <taxon>Plasmodium (Plasmodium)</taxon>
    </lineage>
</organism>
<evidence type="ECO:0000256" key="1">
    <source>
        <dbReference type="SAM" id="Phobius"/>
    </source>
</evidence>
<dbReference type="InterPro" id="IPR022139">
    <property type="entry name" value="Fam-L/Fam-M-like_plasmodium"/>
</dbReference>
<feature type="transmembrane region" description="Helical" evidence="1">
    <location>
        <begin position="6"/>
        <end position="23"/>
    </location>
</feature>
<dbReference type="EMBL" id="LT635618">
    <property type="protein sequence ID" value="VUZ95045.1"/>
    <property type="molecule type" value="Genomic_DNA"/>
</dbReference>
<dbReference type="AlphaFoldDB" id="A0A1G4EAP8"/>